<sequence length="268" mass="30236">MSAVSLVWLGLCAVLMQSVAVMVARHFLEVHHERPLSAIGRMVMVTRVIFTGLSFLSALLSPSALQGLFSLIFLAFLSLFIYLDAASRCLPRCFTLAFGVTGAVWRFLLYQETVLPALLTALSVFGVLWGLRTLAYRHDGSAQLGLGDVYLMAVLGMWFSFPEVLWVISGAAMAGGLFLLARRLRHPMQWQQNVHDRSARLRRFYVGRRSHTSDRWEVIFRRPHLEKNHREKKARNTSRIYLAGNHGCVGGCGISGSIWRREIQRIFG</sequence>
<keyword evidence="2" id="KW-0812">Transmembrane</keyword>
<reference evidence="5" key="2">
    <citation type="submission" date="2017-11" db="EMBL/GenBank/DDBJ databases">
        <title>PacBio sequencing of new strain of the secondary endosymbiont Candidatus Hamiltonella defensa.</title>
        <authorList>
            <person name="Strand M.R."/>
            <person name="Oliver K."/>
        </authorList>
    </citation>
    <scope>NUCLEOTIDE SEQUENCE [LARGE SCALE GENOMIC DNA]</scope>
    <source>
        <strain evidence="5">ZA17</strain>
        <plasmid evidence="5">phdza17.2</plasmid>
    </source>
</reference>
<feature type="transmembrane region" description="Helical" evidence="2">
    <location>
        <begin position="114"/>
        <end position="131"/>
    </location>
</feature>
<dbReference type="GO" id="GO:0005886">
    <property type="term" value="C:plasma membrane"/>
    <property type="evidence" value="ECO:0007669"/>
    <property type="project" value="TreeGrafter"/>
</dbReference>
<evidence type="ECO:0000259" key="3">
    <source>
        <dbReference type="Pfam" id="PF01478"/>
    </source>
</evidence>
<feature type="transmembrane region" description="Helical" evidence="2">
    <location>
        <begin position="90"/>
        <end position="108"/>
    </location>
</feature>
<comment type="similarity">
    <text evidence="1">Belongs to the peptidase A24 family.</text>
</comment>
<feature type="transmembrane region" description="Helical" evidence="2">
    <location>
        <begin position="165"/>
        <end position="181"/>
    </location>
</feature>
<geneLocation type="plasmid" evidence="5">
    <name>phdza17.2</name>
</geneLocation>
<feature type="transmembrane region" description="Helical" evidence="2">
    <location>
        <begin position="6"/>
        <end position="27"/>
    </location>
</feature>
<protein>
    <recommendedName>
        <fullName evidence="3">Prepilin type IV endopeptidase peptidase domain-containing protein</fullName>
    </recommendedName>
</protein>
<dbReference type="Gene3D" id="1.20.120.1220">
    <property type="match status" value="1"/>
</dbReference>
<dbReference type="PANTHER" id="PTHR30487:SF0">
    <property type="entry name" value="PREPILIN LEADER PEPTIDASE_N-METHYLTRANSFERASE-RELATED"/>
    <property type="match status" value="1"/>
</dbReference>
<evidence type="ECO:0000256" key="2">
    <source>
        <dbReference type="SAM" id="Phobius"/>
    </source>
</evidence>
<reference evidence="5" key="1">
    <citation type="submission" date="2016-10" db="EMBL/GenBank/DDBJ databases">
        <authorList>
            <person name="Chevignon G."/>
        </authorList>
    </citation>
    <scope>NUCLEOTIDE SEQUENCE [LARGE SCALE GENOMIC DNA]</scope>
    <source>
        <strain evidence="5">ZA17</strain>
        <plasmid evidence="5">phdza17.2</plasmid>
    </source>
</reference>
<dbReference type="InterPro" id="IPR000045">
    <property type="entry name" value="Prepilin_IV_endopep_pep"/>
</dbReference>
<evidence type="ECO:0000313" key="5">
    <source>
        <dbReference type="Proteomes" id="UP000229055"/>
    </source>
</evidence>
<organism evidence="4 5">
    <name type="scientific">Candidatus Williamhamiltonella defendens</name>
    <dbReference type="NCBI Taxonomy" id="138072"/>
    <lineage>
        <taxon>Bacteria</taxon>
        <taxon>Pseudomonadati</taxon>
        <taxon>Pseudomonadota</taxon>
        <taxon>Gammaproteobacteria</taxon>
        <taxon>Enterobacterales</taxon>
        <taxon>Enterobacteriaceae</taxon>
        <taxon>aphid secondary symbionts</taxon>
        <taxon>Candidatus Williamhamiltonella</taxon>
    </lineage>
</organism>
<feature type="transmembrane region" description="Helical" evidence="2">
    <location>
        <begin position="39"/>
        <end position="58"/>
    </location>
</feature>
<name>A0A2D3TGN9_9ENTR</name>
<keyword evidence="2" id="KW-1133">Transmembrane helix</keyword>
<dbReference type="PANTHER" id="PTHR30487">
    <property type="entry name" value="TYPE 4 PREPILIN-LIKE PROTEINS LEADER PEPTIDE-PROCESSING ENZYME"/>
    <property type="match status" value="1"/>
</dbReference>
<dbReference type="InterPro" id="IPR050882">
    <property type="entry name" value="Prepilin_peptidase/N-MTase"/>
</dbReference>
<dbReference type="GO" id="GO:0004190">
    <property type="term" value="F:aspartic-type endopeptidase activity"/>
    <property type="evidence" value="ECO:0007669"/>
    <property type="project" value="InterPro"/>
</dbReference>
<dbReference type="Proteomes" id="UP000229055">
    <property type="component" value="Plasmid pHDZA17.2"/>
</dbReference>
<accession>A0A2D3TGN9</accession>
<dbReference type="Pfam" id="PF01478">
    <property type="entry name" value="Peptidase_A24"/>
    <property type="match status" value="1"/>
</dbReference>
<evidence type="ECO:0000313" key="4">
    <source>
        <dbReference type="EMBL" id="ATW34834.1"/>
    </source>
</evidence>
<dbReference type="GO" id="GO:0006465">
    <property type="term" value="P:signal peptide processing"/>
    <property type="evidence" value="ECO:0007669"/>
    <property type="project" value="TreeGrafter"/>
</dbReference>
<gene>
    <name evidence="4" type="ORF">BJP43_10645</name>
</gene>
<dbReference type="AlphaFoldDB" id="A0A2D3TGN9"/>
<dbReference type="EMBL" id="CP017615">
    <property type="protein sequence ID" value="ATW34834.1"/>
    <property type="molecule type" value="Genomic_DNA"/>
</dbReference>
<evidence type="ECO:0000256" key="1">
    <source>
        <dbReference type="ARBA" id="ARBA00005801"/>
    </source>
</evidence>
<proteinExistence type="inferred from homology"/>
<feature type="domain" description="Prepilin type IV endopeptidase peptidase" evidence="3">
    <location>
        <begin position="71"/>
        <end position="179"/>
    </location>
</feature>
<keyword evidence="2" id="KW-0472">Membrane</keyword>
<feature type="transmembrane region" description="Helical" evidence="2">
    <location>
        <begin position="64"/>
        <end position="83"/>
    </location>
</feature>
<keyword evidence="4" id="KW-0614">Plasmid</keyword>